<dbReference type="Proteomes" id="UP000270296">
    <property type="component" value="Unassembled WGS sequence"/>
</dbReference>
<evidence type="ECO:0000256" key="1">
    <source>
        <dbReference type="SAM" id="MobiDB-lite"/>
    </source>
</evidence>
<evidence type="ECO:0000313" key="3">
    <source>
        <dbReference type="Proteomes" id="UP000270296"/>
    </source>
</evidence>
<sequence length="96" mass="10280">GVDHRSPLYLRGTGATSGRNFNPGGSDGIHVESTGSPSNALHKQHSTSSSDVLITQMAAIELRSALSCRTLLSLVERFLSGLIAFAITRKWADRDL</sequence>
<reference evidence="2 3" key="2">
    <citation type="submission" date="2018-11" db="EMBL/GenBank/DDBJ databases">
        <authorList>
            <consortium name="Pathogen Informatics"/>
        </authorList>
    </citation>
    <scope>NUCLEOTIDE SEQUENCE [LARGE SCALE GENOMIC DNA]</scope>
</reference>
<organism evidence="4">
    <name type="scientific">Soboliphyme baturini</name>
    <dbReference type="NCBI Taxonomy" id="241478"/>
    <lineage>
        <taxon>Eukaryota</taxon>
        <taxon>Metazoa</taxon>
        <taxon>Ecdysozoa</taxon>
        <taxon>Nematoda</taxon>
        <taxon>Enoplea</taxon>
        <taxon>Dorylaimia</taxon>
        <taxon>Dioctophymatida</taxon>
        <taxon>Dioctophymatoidea</taxon>
        <taxon>Soboliphymatidae</taxon>
        <taxon>Soboliphyme</taxon>
    </lineage>
</organism>
<dbReference type="EMBL" id="UZAM01008590">
    <property type="protein sequence ID" value="VDP05554.1"/>
    <property type="molecule type" value="Genomic_DNA"/>
</dbReference>
<feature type="region of interest" description="Disordered" evidence="1">
    <location>
        <begin position="1"/>
        <end position="47"/>
    </location>
</feature>
<keyword evidence="3" id="KW-1185">Reference proteome</keyword>
<proteinExistence type="predicted"/>
<gene>
    <name evidence="2" type="ORF">SBAD_LOCUS4852</name>
</gene>
<dbReference type="WBParaSite" id="SBAD_0000505001-mRNA-1">
    <property type="protein sequence ID" value="SBAD_0000505001-mRNA-1"/>
    <property type="gene ID" value="SBAD_0000505001"/>
</dbReference>
<name>A0A183IMK6_9BILA</name>
<feature type="compositionally biased region" description="Polar residues" evidence="1">
    <location>
        <begin position="33"/>
        <end position="47"/>
    </location>
</feature>
<protein>
    <submittedName>
        <fullName evidence="4">Pecanex-like protein</fullName>
    </submittedName>
</protein>
<dbReference type="AlphaFoldDB" id="A0A183IMK6"/>
<evidence type="ECO:0000313" key="2">
    <source>
        <dbReference type="EMBL" id="VDP05554.1"/>
    </source>
</evidence>
<accession>A0A183IMK6</accession>
<evidence type="ECO:0000313" key="4">
    <source>
        <dbReference type="WBParaSite" id="SBAD_0000505001-mRNA-1"/>
    </source>
</evidence>
<reference evidence="4" key="1">
    <citation type="submission" date="2016-06" db="UniProtKB">
        <authorList>
            <consortium name="WormBaseParasite"/>
        </authorList>
    </citation>
    <scope>IDENTIFICATION</scope>
</reference>